<dbReference type="eggNOG" id="COG3620">
    <property type="taxonomic scope" value="Bacteria"/>
</dbReference>
<dbReference type="EMBL" id="CM001487">
    <property type="protein sequence ID" value="EIM58610.1"/>
    <property type="molecule type" value="Genomic_DNA"/>
</dbReference>
<reference evidence="3 4" key="1">
    <citation type="submission" date="2010-08" db="EMBL/GenBank/DDBJ databases">
        <authorList>
            <consortium name="US DOE Joint Genome Institute (JGI-PGF)"/>
            <person name="Lucas S."/>
            <person name="Copeland A."/>
            <person name="Lapidus A."/>
            <person name="Cheng J.-F."/>
            <person name="Bruce D."/>
            <person name="Goodwin L."/>
            <person name="Pitluck S."/>
            <person name="Land M.L."/>
            <person name="Hauser L."/>
            <person name="Chang Y.-J."/>
            <person name="Anderson I.J."/>
            <person name="Johnson E."/>
            <person name="Mulhopadhyay B."/>
            <person name="Kyrpides N."/>
            <person name="Woyke T.J."/>
        </authorList>
    </citation>
    <scope>NUCLEOTIDE SEQUENCE [LARGE SCALE GENOMIC DNA]</scope>
    <source>
        <strain evidence="3 4">6</strain>
    </source>
</reference>
<gene>
    <name evidence="3" type="ORF">EubceDRAFT1_2929</name>
</gene>
<dbReference type="AlphaFoldDB" id="I5AXT7"/>
<dbReference type="Gene3D" id="1.10.260.40">
    <property type="entry name" value="lambda repressor-like DNA-binding domains"/>
    <property type="match status" value="1"/>
</dbReference>
<reference evidence="3 4" key="2">
    <citation type="submission" date="2012-02" db="EMBL/GenBank/DDBJ databases">
        <title>Improved High-Quality Draft sequence of Eubacterium cellulosolvens 6.</title>
        <authorList>
            <consortium name="US DOE Joint Genome Institute"/>
            <person name="Lucas S."/>
            <person name="Han J."/>
            <person name="Lapidus A."/>
            <person name="Cheng J.-F."/>
            <person name="Goodwin L."/>
            <person name="Pitluck S."/>
            <person name="Peters L."/>
            <person name="Mikhailova N."/>
            <person name="Gu W."/>
            <person name="Detter J.C."/>
            <person name="Han C."/>
            <person name="Tapia R."/>
            <person name="Land M."/>
            <person name="Hauser L."/>
            <person name="Kyrpides N."/>
            <person name="Ivanova N."/>
            <person name="Pagani I."/>
            <person name="Johnson E."/>
            <person name="Mukhopadhyay B."/>
            <person name="Anderson I."/>
            <person name="Woyke T."/>
        </authorList>
    </citation>
    <scope>NUCLEOTIDE SEQUENCE [LARGE SCALE GENOMIC DNA]</scope>
    <source>
        <strain evidence="3 4">6</strain>
    </source>
</reference>
<dbReference type="InterPro" id="IPR001387">
    <property type="entry name" value="Cro/C1-type_HTH"/>
</dbReference>
<proteinExistence type="predicted"/>
<dbReference type="InterPro" id="IPR010982">
    <property type="entry name" value="Lambda_DNA-bd_dom_sf"/>
</dbReference>
<dbReference type="Pfam" id="PF01381">
    <property type="entry name" value="HTH_3"/>
    <property type="match status" value="1"/>
</dbReference>
<evidence type="ECO:0000256" key="1">
    <source>
        <dbReference type="ARBA" id="ARBA00023125"/>
    </source>
</evidence>
<sequence>MNLKEYKTKKMNDPEFAKAYEEIQPEMNVIRAIIDARISQNMTQKELAERTGIAQTEISKLENGTRNPSIKLLQRLAEGMDMVLNISFTPKASARK</sequence>
<dbReference type="OrthoDB" id="428540at2"/>
<dbReference type="STRING" id="633697.EubceDRAFT1_2929"/>
<evidence type="ECO:0000259" key="2">
    <source>
        <dbReference type="PROSITE" id="PS50943"/>
    </source>
</evidence>
<dbReference type="PANTHER" id="PTHR46558:SF4">
    <property type="entry name" value="DNA-BIDING PHAGE PROTEIN"/>
    <property type="match status" value="1"/>
</dbReference>
<dbReference type="CDD" id="cd00093">
    <property type="entry name" value="HTH_XRE"/>
    <property type="match status" value="1"/>
</dbReference>
<keyword evidence="1" id="KW-0238">DNA-binding</keyword>
<dbReference type="HOGENOM" id="CLU_066192_18_2_9"/>
<dbReference type="SMART" id="SM00530">
    <property type="entry name" value="HTH_XRE"/>
    <property type="match status" value="1"/>
</dbReference>
<evidence type="ECO:0000313" key="4">
    <source>
        <dbReference type="Proteomes" id="UP000005753"/>
    </source>
</evidence>
<organism evidence="3 4">
    <name type="scientific">Eubacterium cellulosolvens (strain ATCC 43171 / JCM 9499 / 6)</name>
    <name type="common">Cillobacterium cellulosolvens</name>
    <dbReference type="NCBI Taxonomy" id="633697"/>
    <lineage>
        <taxon>Bacteria</taxon>
        <taxon>Bacillati</taxon>
        <taxon>Bacillota</taxon>
        <taxon>Clostridia</taxon>
        <taxon>Eubacteriales</taxon>
        <taxon>Eubacteriaceae</taxon>
        <taxon>Eubacterium</taxon>
    </lineage>
</organism>
<dbReference type="Proteomes" id="UP000005753">
    <property type="component" value="Chromosome"/>
</dbReference>
<dbReference type="GO" id="GO:0003677">
    <property type="term" value="F:DNA binding"/>
    <property type="evidence" value="ECO:0007669"/>
    <property type="project" value="UniProtKB-KW"/>
</dbReference>
<feature type="domain" description="HTH cro/C1-type" evidence="2">
    <location>
        <begin position="33"/>
        <end position="93"/>
    </location>
</feature>
<accession>I5AXT7</accession>
<keyword evidence="4" id="KW-1185">Reference proteome</keyword>
<protein>
    <submittedName>
        <fullName evidence="3">Putative transcriptional regulator with C-terminal CBS domains</fullName>
    </submittedName>
</protein>
<evidence type="ECO:0000313" key="3">
    <source>
        <dbReference type="EMBL" id="EIM58610.1"/>
    </source>
</evidence>
<dbReference type="PROSITE" id="PS50943">
    <property type="entry name" value="HTH_CROC1"/>
    <property type="match status" value="1"/>
</dbReference>
<dbReference type="PANTHER" id="PTHR46558">
    <property type="entry name" value="TRACRIPTIONAL REGULATORY PROTEIN-RELATED-RELATED"/>
    <property type="match status" value="1"/>
</dbReference>
<dbReference type="SUPFAM" id="SSF47413">
    <property type="entry name" value="lambda repressor-like DNA-binding domains"/>
    <property type="match status" value="1"/>
</dbReference>
<name>I5AXT7_EUBC6</name>